<dbReference type="Pfam" id="PF14639">
    <property type="entry name" value="YqgF"/>
    <property type="match status" value="1"/>
</dbReference>
<keyword evidence="3 5" id="KW-0804">Transcription</keyword>
<dbReference type="InterPro" id="IPR023323">
    <property type="entry name" value="Tex-like_dom_sf"/>
</dbReference>
<dbReference type="InterPro" id="IPR042066">
    <property type="entry name" value="Spt6_death-like"/>
</dbReference>
<organism evidence="8 9">
    <name type="scientific">Aristolochia fimbriata</name>
    <name type="common">White veined hardy Dutchman's pipe vine</name>
    <dbReference type="NCBI Taxonomy" id="158543"/>
    <lineage>
        <taxon>Eukaryota</taxon>
        <taxon>Viridiplantae</taxon>
        <taxon>Streptophyta</taxon>
        <taxon>Embryophyta</taxon>
        <taxon>Tracheophyta</taxon>
        <taxon>Spermatophyta</taxon>
        <taxon>Magnoliopsida</taxon>
        <taxon>Magnoliidae</taxon>
        <taxon>Piperales</taxon>
        <taxon>Aristolochiaceae</taxon>
        <taxon>Aristolochia</taxon>
    </lineage>
</organism>
<dbReference type="FunFam" id="3.30.420.140:FF:000006">
    <property type="entry name" value="Transcription elongation factor spt6"/>
    <property type="match status" value="1"/>
</dbReference>
<sequence>MGGRAVVSDEEEVIGEEDDEREVRDAEVADIDERNEEDEEDEEGQDDYEKDDFIVDDMEEEEEHKVEEEKDSDEEEKHKKKKRRKRESEKNYVLDEDDYELLEDNNITGFHRPKERKKFKRLKKASRDTEQEEWTGFFDEEEIGGNGRSGRTAEEKLKHSLFGDDDGAPLEDIAEEDPSEEEEDGDIGVEDDLADFIVDEEDVDENGAPVRRKKISKKNSRRAPGIASAALQEAHDLFGDVDELLQVRKEGLARRNDMHRAFEDEFEPFILEEKFMTKKDNRIRETDVPERIQLMEEVTGPFPSDEKSVEDESAWVYNQLMSTDTSPFYGHMELLGEINKQDIRNVLALHHVQKLDIPFIATYRKEMCLSLLKEPEQDGMDNEDNKPERLKIKWRRKLWAVHNLDKKWLLLQKQKRALRSYYNKRFLDESQRIDHETRLNLNRELSKSILKSLDNAETEREVNDVDMKFVLHFPPGEVSVEEGQYKRPLRKSKYTNCKNAGLWEVVSKFGFSSEQFGALLTLEKMRQDELVDAKETPEDVAMNFTCKAIPTFQEVLKHSRYMAAAEISCEPCVRKHVRSIFMEKAVVSTCPTFEGKTVIDSFHQFAGIKWLCNKPLSEFRNSQWLLIEKAEEEKLLQVLIKLPEDMENKILNDFNENYLSDGVSKSAQLWNEQRKLILKEALFDFLLPSMAKEARILLATRAKSVLLMEYGGQLWSKASVSPYHLKDNGFGMDENIVPRVMACCWGPGKPATTFVMLDSLGEVLDVLYAGSINTRSKRVEDQQRKDHDQQRLIKFMTVHQPQVVVLGAVNLSCKILKDELFEIIFAIVENHPREVDPDIDTVKVVYGDESLPHLYENSRISSDQLPTQQGIVKRAVALGRYLQNPLAMIATLCGPAREILSWKLNPLENLLSSDEKYEIIEQVLVDVTNQVGLGINLATSHEWLFAPLQFISGLGPRKASGLQRALVRVGSVFSRKELMTEFMKKKVFFNAVGFLRVRRSGVAASSIRIIDLLDDTRIHPESYKLAKNMAKDVYDEDVQDYQNDSDDEVQEMAIEHVREQPKLLRVLDIDEYAKSVEERLGEQKKETLYDIRMELLHGFEDWRTPYSEPTQDEEFYMISGETEESLAVGRVVQATVKQVTQEKLTCALDSGLTGLLMKKDGFQQRRRDYQQDDLDFTTENFPVGTIIDCRVEKIKKNRYLVFLTLGEGRDESVPKLDPYYHEGESNRLTEEHKTRKEKELVKKHFRPRMIVHPCFQNLTADEAIEFISEKEPGESIIRPSPRGPSYLTLTLKVYDGVYAHKDIAEGAKDYKDVASLLRIGKTLKIGEDTFEDLDEVMDRYVDPLVTQLKAMLGHRKFKHGTKAEVDELLRAEKAEYPARIVYCFGICHEHPGTFILSYIRNTHPHHIYITLYPKGFRFQSNFFDNIDRLVAHFQKHIDDLPREAVQPNLSVAAMVPMKSTASGGFSTSSGGWGGSLANSNGGWKGGPINSQRERDSTPELRTGGNDYRNSGSRGGHPSGTPRPHGGHGWAREVVSVHGGASKWAFVSKEGGDGRSAYSSSTVRNSPSREAFSSGWGSSGSRVTFWGGGGARNGGSGDHENSSCSAEGGNAGGHHNSSGWGSWGSSGATHEGGSNMKWGDPRGGSGGWSGSGTGGRGWESGNGTSNEAWGSSAAGGSGGSAVPTGNSGWGGSGGWNSGSGSRDWP</sequence>
<dbReference type="InterPro" id="IPR035420">
    <property type="entry name" value="Spt6_SH2"/>
</dbReference>
<comment type="similarity">
    <text evidence="2 5">Belongs to the SPT6 family.</text>
</comment>
<evidence type="ECO:0000313" key="8">
    <source>
        <dbReference type="EMBL" id="KAG9454791.1"/>
    </source>
</evidence>
<protein>
    <recommendedName>
        <fullName evidence="5">Transcription elongation factor spt6</fullName>
    </recommendedName>
</protein>
<evidence type="ECO:0000256" key="6">
    <source>
        <dbReference type="SAM" id="MobiDB-lite"/>
    </source>
</evidence>
<dbReference type="GO" id="GO:0034728">
    <property type="term" value="P:nucleosome organization"/>
    <property type="evidence" value="ECO:0007669"/>
    <property type="project" value="TreeGrafter"/>
</dbReference>
<evidence type="ECO:0000256" key="4">
    <source>
        <dbReference type="ARBA" id="ARBA00023242"/>
    </source>
</evidence>
<dbReference type="InterPro" id="IPR017072">
    <property type="entry name" value="TF_Spt6"/>
</dbReference>
<dbReference type="Proteomes" id="UP000825729">
    <property type="component" value="Unassembled WGS sequence"/>
</dbReference>
<dbReference type="InterPro" id="IPR032706">
    <property type="entry name" value="Spt6_HHH"/>
</dbReference>
<evidence type="ECO:0000256" key="3">
    <source>
        <dbReference type="ARBA" id="ARBA00023163"/>
    </source>
</evidence>
<dbReference type="Pfam" id="PF17674">
    <property type="entry name" value="HHH_9"/>
    <property type="match status" value="1"/>
</dbReference>
<dbReference type="PROSITE" id="PS50126">
    <property type="entry name" value="S1"/>
    <property type="match status" value="1"/>
</dbReference>
<name>A0AAV7F283_ARIFI</name>
<dbReference type="PANTHER" id="PTHR10145">
    <property type="entry name" value="TRANSCRIPTION ELONGATION FACTOR SPT6"/>
    <property type="match status" value="1"/>
</dbReference>
<dbReference type="Gene3D" id="1.10.10.650">
    <property type="entry name" value="RuvA domain 2-like"/>
    <property type="match status" value="1"/>
</dbReference>
<feature type="region of interest" description="Disordered" evidence="6">
    <location>
        <begin position="1476"/>
        <end position="1529"/>
    </location>
</feature>
<dbReference type="SUPFAM" id="SSF50249">
    <property type="entry name" value="Nucleic acid-binding proteins"/>
    <property type="match status" value="1"/>
</dbReference>
<dbReference type="FunFam" id="1.10.10.2740:FF:000002">
    <property type="entry name" value="Transcription elongation factor Spt6"/>
    <property type="match status" value="1"/>
</dbReference>
<dbReference type="EMBL" id="JAINDJ010000003">
    <property type="protein sequence ID" value="KAG9454791.1"/>
    <property type="molecule type" value="Genomic_DNA"/>
</dbReference>
<feature type="compositionally biased region" description="Acidic residues" evidence="6">
    <location>
        <begin position="163"/>
        <end position="189"/>
    </location>
</feature>
<dbReference type="SMART" id="SM00316">
    <property type="entry name" value="S1"/>
    <property type="match status" value="1"/>
</dbReference>
<dbReference type="InterPro" id="IPR023319">
    <property type="entry name" value="Tex-like_HTH_dom_sf"/>
</dbReference>
<feature type="compositionally biased region" description="Basic residues" evidence="6">
    <location>
        <begin position="115"/>
        <end position="124"/>
    </location>
</feature>
<dbReference type="GO" id="GO:0003676">
    <property type="term" value="F:nucleic acid binding"/>
    <property type="evidence" value="ECO:0007669"/>
    <property type="project" value="InterPro"/>
</dbReference>
<evidence type="ECO:0000259" key="7">
    <source>
        <dbReference type="PROSITE" id="PS50126"/>
    </source>
</evidence>
<dbReference type="Pfam" id="PF14633">
    <property type="entry name" value="SH2_2"/>
    <property type="match status" value="1"/>
</dbReference>
<dbReference type="FunFam" id="3.30.505.10:FF:000050">
    <property type="entry name" value="Transcription elongation factor spt6"/>
    <property type="match status" value="1"/>
</dbReference>
<comment type="caution">
    <text evidence="8">The sequence shown here is derived from an EMBL/GenBank/DDBJ whole genome shotgun (WGS) entry which is preliminary data.</text>
</comment>
<evidence type="ECO:0000313" key="9">
    <source>
        <dbReference type="Proteomes" id="UP000825729"/>
    </source>
</evidence>
<dbReference type="InterPro" id="IPR010994">
    <property type="entry name" value="RuvA_2-like"/>
</dbReference>
<dbReference type="CDD" id="cd09928">
    <property type="entry name" value="SH2_Cterm_SPT6_like"/>
    <property type="match status" value="1"/>
</dbReference>
<evidence type="ECO:0000256" key="1">
    <source>
        <dbReference type="ARBA" id="ARBA00004123"/>
    </source>
</evidence>
<dbReference type="Gene3D" id="1.10.150.850">
    <property type="entry name" value="Spt6, helix-hairpin-helix domain"/>
    <property type="match status" value="1"/>
</dbReference>
<dbReference type="InterPro" id="IPR012340">
    <property type="entry name" value="NA-bd_OB-fold"/>
</dbReference>
<dbReference type="FunFam" id="1.10.3500.10:FF:000004">
    <property type="entry name" value="Transcription elongation factor spt6"/>
    <property type="match status" value="1"/>
</dbReference>
<dbReference type="InterPro" id="IPR003029">
    <property type="entry name" value="S1_domain"/>
</dbReference>
<feature type="compositionally biased region" description="Polar residues" evidence="6">
    <location>
        <begin position="1556"/>
        <end position="1567"/>
    </location>
</feature>
<dbReference type="InterPro" id="IPR006641">
    <property type="entry name" value="YqgF/RNaseH-like_dom"/>
</dbReference>
<evidence type="ECO:0000256" key="5">
    <source>
        <dbReference type="PIRNR" id="PIRNR036947"/>
    </source>
</evidence>
<comment type="function">
    <text evidence="5">Transcription elongation factor that enhances transcription elongation by RNA polymerase II (RNAPII).</text>
</comment>
<dbReference type="SUPFAM" id="SSF47781">
    <property type="entry name" value="RuvA domain 2-like"/>
    <property type="match status" value="2"/>
</dbReference>
<dbReference type="PANTHER" id="PTHR10145:SF6">
    <property type="entry name" value="TRANSCRIPTION ELONGATION FACTOR SPT6"/>
    <property type="match status" value="1"/>
</dbReference>
<dbReference type="InterPro" id="IPR037027">
    <property type="entry name" value="YqgF/RNaseH-like_dom_sf"/>
</dbReference>
<dbReference type="InterPro" id="IPR036860">
    <property type="entry name" value="SH2_dom_sf"/>
</dbReference>
<feature type="compositionally biased region" description="Acidic residues" evidence="6">
    <location>
        <begin position="130"/>
        <end position="143"/>
    </location>
</feature>
<feature type="compositionally biased region" description="Low complexity" evidence="6">
    <location>
        <begin position="1660"/>
        <end position="1671"/>
    </location>
</feature>
<dbReference type="InterPro" id="IPR035019">
    <property type="entry name" value="Spt6_SH2_N"/>
</dbReference>
<gene>
    <name evidence="8" type="ORF">H6P81_007695</name>
</gene>
<dbReference type="SMART" id="SM00732">
    <property type="entry name" value="YqgFc"/>
    <property type="match status" value="1"/>
</dbReference>
<keyword evidence="4 5" id="KW-0539">Nucleus</keyword>
<feature type="compositionally biased region" description="Basic and acidic residues" evidence="6">
    <location>
        <begin position="151"/>
        <end position="162"/>
    </location>
</feature>
<dbReference type="FunFam" id="3.30.505.10:FF:000047">
    <property type="entry name" value="Transcription elongation factor spt6"/>
    <property type="match status" value="1"/>
</dbReference>
<evidence type="ECO:0000256" key="2">
    <source>
        <dbReference type="ARBA" id="ARBA00009253"/>
    </source>
</evidence>
<dbReference type="Gene3D" id="3.30.505.10">
    <property type="entry name" value="SH2 domain"/>
    <property type="match status" value="2"/>
</dbReference>
<dbReference type="InterPro" id="IPR028083">
    <property type="entry name" value="Spt6_acidic_N_dom"/>
</dbReference>
<dbReference type="Pfam" id="PF14635">
    <property type="entry name" value="HHH_7"/>
    <property type="match status" value="1"/>
</dbReference>
<feature type="region of interest" description="Disordered" evidence="6">
    <location>
        <begin position="1216"/>
        <end position="1235"/>
    </location>
</feature>
<dbReference type="GO" id="GO:0140673">
    <property type="term" value="P:transcription elongation-coupled chromatin remodeling"/>
    <property type="evidence" value="ECO:0007669"/>
    <property type="project" value="InterPro"/>
</dbReference>
<accession>A0AAV7F283</accession>
<feature type="compositionally biased region" description="Low complexity" evidence="6">
    <location>
        <begin position="1612"/>
        <end position="1627"/>
    </location>
</feature>
<feature type="compositionally biased region" description="Gly residues" evidence="6">
    <location>
        <begin position="1686"/>
        <end position="1696"/>
    </location>
</feature>
<reference evidence="8 9" key="1">
    <citation type="submission" date="2021-07" db="EMBL/GenBank/DDBJ databases">
        <title>The Aristolochia fimbriata genome: insights into angiosperm evolution, floral development and chemical biosynthesis.</title>
        <authorList>
            <person name="Jiao Y."/>
        </authorList>
    </citation>
    <scope>NUCLEOTIDE SEQUENCE [LARGE SCALE GENOMIC DNA]</scope>
    <source>
        <strain evidence="8">IBCAS-2021</strain>
        <tissue evidence="8">Leaf</tissue>
    </source>
</reference>
<feature type="region of interest" description="Disordered" evidence="6">
    <location>
        <begin position="1"/>
        <end position="95"/>
    </location>
</feature>
<dbReference type="InterPro" id="IPR041692">
    <property type="entry name" value="HHH_9"/>
</dbReference>
<feature type="region of interest" description="Disordered" evidence="6">
    <location>
        <begin position="115"/>
        <end position="189"/>
    </location>
</feature>
<feature type="domain" description="S1 motif" evidence="7">
    <location>
        <begin position="1129"/>
        <end position="1206"/>
    </location>
</feature>
<dbReference type="InterPro" id="IPR035018">
    <property type="entry name" value="Spt6_SH2_C"/>
</dbReference>
<dbReference type="GO" id="GO:0008023">
    <property type="term" value="C:transcription elongation factor complex"/>
    <property type="evidence" value="ECO:0007669"/>
    <property type="project" value="TreeGrafter"/>
</dbReference>
<feature type="compositionally biased region" description="Gly residues" evidence="6">
    <location>
        <begin position="1640"/>
        <end position="1659"/>
    </location>
</feature>
<dbReference type="InterPro" id="IPR012337">
    <property type="entry name" value="RNaseH-like_sf"/>
</dbReference>
<dbReference type="CDD" id="cd09918">
    <property type="entry name" value="SH2_Nterm_SPT6_like"/>
    <property type="match status" value="1"/>
</dbReference>
<dbReference type="SUPFAM" id="SSF158832">
    <property type="entry name" value="Tex N-terminal region-like"/>
    <property type="match status" value="1"/>
</dbReference>
<dbReference type="GO" id="GO:0031491">
    <property type="term" value="F:nucleosome binding"/>
    <property type="evidence" value="ECO:0007669"/>
    <property type="project" value="TreeGrafter"/>
</dbReference>
<keyword evidence="9" id="KW-1185">Reference proteome</keyword>
<proteinExistence type="inferred from homology"/>
<dbReference type="InterPro" id="IPR028231">
    <property type="entry name" value="Spt6_YqgF"/>
</dbReference>
<dbReference type="SUPFAM" id="SSF55550">
    <property type="entry name" value="SH2 domain"/>
    <property type="match status" value="2"/>
</dbReference>
<comment type="subcellular location">
    <subcellularLocation>
        <location evidence="1 5">Nucleus</location>
    </subcellularLocation>
</comment>
<feature type="region of interest" description="Disordered" evidence="6">
    <location>
        <begin position="1547"/>
        <end position="1704"/>
    </location>
</feature>
<feature type="compositionally biased region" description="Acidic residues" evidence="6">
    <location>
        <begin position="8"/>
        <end position="20"/>
    </location>
</feature>
<dbReference type="PIRSF" id="PIRSF036947">
    <property type="entry name" value="Spt6"/>
    <property type="match status" value="1"/>
</dbReference>
<dbReference type="Gene3D" id="3.30.420.140">
    <property type="entry name" value="YqgF/RNase H-like domain"/>
    <property type="match status" value="1"/>
</dbReference>
<dbReference type="Gene3D" id="1.10.10.2740">
    <property type="entry name" value="Spt6, Death-like domain"/>
    <property type="match status" value="1"/>
</dbReference>
<feature type="compositionally biased region" description="Gly residues" evidence="6">
    <location>
        <begin position="1585"/>
        <end position="1595"/>
    </location>
</feature>
<dbReference type="SUPFAM" id="SSF53098">
    <property type="entry name" value="Ribonuclease H-like"/>
    <property type="match status" value="1"/>
</dbReference>
<dbReference type="Pfam" id="PF14632">
    <property type="entry name" value="SPT6_acidic"/>
    <property type="match status" value="1"/>
</dbReference>
<dbReference type="GO" id="GO:0042393">
    <property type="term" value="F:histone binding"/>
    <property type="evidence" value="ECO:0007669"/>
    <property type="project" value="TreeGrafter"/>
</dbReference>
<feature type="compositionally biased region" description="Acidic residues" evidence="6">
    <location>
        <begin position="28"/>
        <end position="62"/>
    </location>
</feature>
<dbReference type="Gene3D" id="1.10.3500.10">
    <property type="entry name" value="Tex N-terminal region-like"/>
    <property type="match status" value="1"/>
</dbReference>